<dbReference type="OrthoDB" id="3555132at2759"/>
<proteinExistence type="predicted"/>
<reference evidence="1 2" key="1">
    <citation type="journal article" date="2014" name="Genome Announc.">
        <title>Draft genome sequence of Sclerotinia borealis, a psychrophilic plant pathogenic fungus.</title>
        <authorList>
            <person name="Mardanov A.V."/>
            <person name="Beletsky A.V."/>
            <person name="Kadnikov V.V."/>
            <person name="Ignatov A.N."/>
            <person name="Ravin N.V."/>
        </authorList>
    </citation>
    <scope>NUCLEOTIDE SEQUENCE [LARGE SCALE GENOMIC DNA]</scope>
    <source>
        <strain evidence="2">F-4157</strain>
    </source>
</reference>
<protein>
    <submittedName>
        <fullName evidence="1">Uncharacterized protein</fullName>
    </submittedName>
</protein>
<organism evidence="1 2">
    <name type="scientific">Sclerotinia borealis (strain F-4128)</name>
    <dbReference type="NCBI Taxonomy" id="1432307"/>
    <lineage>
        <taxon>Eukaryota</taxon>
        <taxon>Fungi</taxon>
        <taxon>Dikarya</taxon>
        <taxon>Ascomycota</taxon>
        <taxon>Pezizomycotina</taxon>
        <taxon>Leotiomycetes</taxon>
        <taxon>Helotiales</taxon>
        <taxon>Sclerotiniaceae</taxon>
        <taxon>Sclerotinia</taxon>
    </lineage>
</organism>
<dbReference type="Proteomes" id="UP000019487">
    <property type="component" value="Unassembled WGS sequence"/>
</dbReference>
<dbReference type="AlphaFoldDB" id="W9C419"/>
<name>W9C419_SCLBF</name>
<keyword evidence="2" id="KW-1185">Reference proteome</keyword>
<sequence length="317" mass="35946">MSQKRSVSPSAEAHQDKRSCISLTSHNVTISSSANDTLGKIKSADDTLAKIKTKTKIIPAPRTNQFVAINARLPKCAARNRFNRFGAAEEEVTDNRMRSNNTEKQLIKSAPVTNKSVAINSRLPVPPARDRFSIFGAAETKATALWMRSNKVVGARGKHVAAFQDLLYSLGCQNPSFDKETLLKFHRRLERNLTRIKKVLKECGAISFHTDDNLETKPNFADWTVVWLEENWHGVYDTRKYYTDHYLEKYSPALEGQDRPEVVVVELPVDEPFEEEVEILVVEDPTEFRITNATETGAGTIREPEYDSNPYRMADWK</sequence>
<evidence type="ECO:0000313" key="2">
    <source>
        <dbReference type="Proteomes" id="UP000019487"/>
    </source>
</evidence>
<accession>W9C419</accession>
<dbReference type="HOGENOM" id="CLU_877606_0_0_1"/>
<dbReference type="EMBL" id="AYSA01000825">
    <property type="protein sequence ID" value="ESZ89674.1"/>
    <property type="molecule type" value="Genomic_DNA"/>
</dbReference>
<comment type="caution">
    <text evidence="1">The sequence shown here is derived from an EMBL/GenBank/DDBJ whole genome shotgun (WGS) entry which is preliminary data.</text>
</comment>
<evidence type="ECO:0000313" key="1">
    <source>
        <dbReference type="EMBL" id="ESZ89674.1"/>
    </source>
</evidence>
<gene>
    <name evidence="1" type="ORF">SBOR_9942</name>
</gene>